<dbReference type="Proteomes" id="UP000765509">
    <property type="component" value="Unassembled WGS sequence"/>
</dbReference>
<organism evidence="1 2">
    <name type="scientific">Austropuccinia psidii MF-1</name>
    <dbReference type="NCBI Taxonomy" id="1389203"/>
    <lineage>
        <taxon>Eukaryota</taxon>
        <taxon>Fungi</taxon>
        <taxon>Dikarya</taxon>
        <taxon>Basidiomycota</taxon>
        <taxon>Pucciniomycotina</taxon>
        <taxon>Pucciniomycetes</taxon>
        <taxon>Pucciniales</taxon>
        <taxon>Sphaerophragmiaceae</taxon>
        <taxon>Austropuccinia</taxon>
    </lineage>
</organism>
<evidence type="ECO:0000313" key="2">
    <source>
        <dbReference type="Proteomes" id="UP000765509"/>
    </source>
</evidence>
<keyword evidence="2" id="KW-1185">Reference proteome</keyword>
<evidence type="ECO:0000313" key="1">
    <source>
        <dbReference type="EMBL" id="MBW0503020.1"/>
    </source>
</evidence>
<accession>A0A9Q3HIG8</accession>
<comment type="caution">
    <text evidence="1">The sequence shown here is derived from an EMBL/GenBank/DDBJ whole genome shotgun (WGS) entry which is preliminary data.</text>
</comment>
<reference evidence="1" key="1">
    <citation type="submission" date="2021-03" db="EMBL/GenBank/DDBJ databases">
        <title>Draft genome sequence of rust myrtle Austropuccinia psidii MF-1, a brazilian biotype.</title>
        <authorList>
            <person name="Quecine M.C."/>
            <person name="Pachon D.M.R."/>
            <person name="Bonatelli M.L."/>
            <person name="Correr F.H."/>
            <person name="Franceschini L.M."/>
            <person name="Leite T.F."/>
            <person name="Margarido G.R.A."/>
            <person name="Almeida C.A."/>
            <person name="Ferrarezi J.A."/>
            <person name="Labate C.A."/>
        </authorList>
    </citation>
    <scope>NUCLEOTIDE SEQUENCE</scope>
    <source>
        <strain evidence="1">MF-1</strain>
    </source>
</reference>
<proteinExistence type="predicted"/>
<dbReference type="AlphaFoldDB" id="A0A9Q3HIG8"/>
<sequence>MDTVRQAARQQANGFTKGTSKIHYNVSIRTPIIIFPLHQTSTNCLIAHLGEISVANAFLSDENKLVTKAKALIKNICLKSEMHHEGQLQTLKLLVDVCLASFNKEQQNQDSD</sequence>
<dbReference type="EMBL" id="AVOT02017139">
    <property type="protein sequence ID" value="MBW0503020.1"/>
    <property type="molecule type" value="Genomic_DNA"/>
</dbReference>
<name>A0A9Q3HIG8_9BASI</name>
<gene>
    <name evidence="1" type="ORF">O181_042735</name>
</gene>
<dbReference type="OrthoDB" id="428159at2759"/>
<protein>
    <submittedName>
        <fullName evidence="1">Uncharacterized protein</fullName>
    </submittedName>
</protein>